<sequence>MTVAAVITAAGSGTRLGAHSPDGTAPKVPVPKALVPLEGRALVAWAASRIADVAERIVVTAPPLAVDAVRSALVEAGVDALVVPGGDTRQASVAAGLRALMLDPDDIVLIHDAARAFQPTEVMAATIDAVHAGADGAIPVLPVVDTLIGAPGPDGVIGDPVDREGLRAVQTPQTFRARVALDAHRVAEAHGTPPATDDATLARALGHRIVAVDGHEWGFKVTRPSDLPLARHIAQSLSGGRA</sequence>
<proteinExistence type="predicted"/>
<protein>
    <submittedName>
        <fullName evidence="3">IspD/TarI family cytidylyltransferase</fullName>
        <ecNumber evidence="3">2.7.7.-</ecNumber>
    </submittedName>
</protein>
<dbReference type="PROSITE" id="PS01295">
    <property type="entry name" value="ISPD"/>
    <property type="match status" value="1"/>
</dbReference>
<gene>
    <name evidence="3" type="ORF">QQX02_04260</name>
</gene>
<dbReference type="GO" id="GO:0016779">
    <property type="term" value="F:nucleotidyltransferase activity"/>
    <property type="evidence" value="ECO:0007669"/>
    <property type="project" value="UniProtKB-KW"/>
</dbReference>
<keyword evidence="2 3" id="KW-0548">Nucleotidyltransferase</keyword>
<comment type="caution">
    <text evidence="3">The sequence shown here is derived from an EMBL/GenBank/DDBJ whole genome shotgun (WGS) entry which is preliminary data.</text>
</comment>
<evidence type="ECO:0000256" key="2">
    <source>
        <dbReference type="ARBA" id="ARBA00022695"/>
    </source>
</evidence>
<accession>A0ABT8GFC8</accession>
<dbReference type="InterPro" id="IPR034683">
    <property type="entry name" value="IspD/TarI"/>
</dbReference>
<dbReference type="EC" id="2.7.7.-" evidence="3"/>
<dbReference type="InterPro" id="IPR050088">
    <property type="entry name" value="IspD/TarI_cytidylyltransf_bact"/>
</dbReference>
<dbReference type="Gene3D" id="3.90.550.10">
    <property type="entry name" value="Spore Coat Polysaccharide Biosynthesis Protein SpsA, Chain A"/>
    <property type="match status" value="1"/>
</dbReference>
<dbReference type="InterPro" id="IPR018294">
    <property type="entry name" value="ISPD_synthase_CS"/>
</dbReference>
<dbReference type="PANTHER" id="PTHR32125:SF4">
    <property type="entry name" value="2-C-METHYL-D-ERYTHRITOL 4-PHOSPHATE CYTIDYLYLTRANSFERASE, CHLOROPLASTIC"/>
    <property type="match status" value="1"/>
</dbReference>
<dbReference type="RefSeq" id="WP_301141440.1">
    <property type="nucleotide sequence ID" value="NZ_JAUHQA010000001.1"/>
</dbReference>
<dbReference type="PANTHER" id="PTHR32125">
    <property type="entry name" value="2-C-METHYL-D-ERYTHRITOL 4-PHOSPHATE CYTIDYLYLTRANSFERASE, CHLOROPLASTIC"/>
    <property type="match status" value="1"/>
</dbReference>
<reference evidence="3" key="1">
    <citation type="submission" date="2023-06" db="EMBL/GenBank/DDBJ databases">
        <title>Egi l300058.</title>
        <authorList>
            <person name="Gao L."/>
            <person name="Fang B.-Z."/>
            <person name="Li W.-J."/>
        </authorList>
    </citation>
    <scope>NUCLEOTIDE SEQUENCE</scope>
    <source>
        <strain evidence="3">EGI L300058</strain>
    </source>
</reference>
<evidence type="ECO:0000313" key="3">
    <source>
        <dbReference type="EMBL" id="MDN4480134.1"/>
    </source>
</evidence>
<dbReference type="SUPFAM" id="SSF53448">
    <property type="entry name" value="Nucleotide-diphospho-sugar transferases"/>
    <property type="match status" value="1"/>
</dbReference>
<evidence type="ECO:0000256" key="1">
    <source>
        <dbReference type="ARBA" id="ARBA00022679"/>
    </source>
</evidence>
<keyword evidence="4" id="KW-1185">Reference proteome</keyword>
<keyword evidence="1 3" id="KW-0808">Transferase</keyword>
<name>A0ABT8GFC8_9MICO</name>
<dbReference type="CDD" id="cd02516">
    <property type="entry name" value="CDP-ME_synthetase"/>
    <property type="match status" value="1"/>
</dbReference>
<evidence type="ECO:0000313" key="4">
    <source>
        <dbReference type="Proteomes" id="UP001172708"/>
    </source>
</evidence>
<dbReference type="Proteomes" id="UP001172708">
    <property type="component" value="Unassembled WGS sequence"/>
</dbReference>
<organism evidence="3 4">
    <name type="scientific">Demequina muriae</name>
    <dbReference type="NCBI Taxonomy" id="3051664"/>
    <lineage>
        <taxon>Bacteria</taxon>
        <taxon>Bacillati</taxon>
        <taxon>Actinomycetota</taxon>
        <taxon>Actinomycetes</taxon>
        <taxon>Micrococcales</taxon>
        <taxon>Demequinaceae</taxon>
        <taxon>Demequina</taxon>
    </lineage>
</organism>
<dbReference type="InterPro" id="IPR029044">
    <property type="entry name" value="Nucleotide-diphossugar_trans"/>
</dbReference>
<dbReference type="EMBL" id="JAUHQA010000001">
    <property type="protein sequence ID" value="MDN4480134.1"/>
    <property type="molecule type" value="Genomic_DNA"/>
</dbReference>
<dbReference type="Pfam" id="PF01128">
    <property type="entry name" value="IspD"/>
    <property type="match status" value="1"/>
</dbReference>